<dbReference type="OrthoDB" id="8954335at2759"/>
<dbReference type="SUPFAM" id="SSF52540">
    <property type="entry name" value="P-loop containing nucleoside triphosphate hydrolases"/>
    <property type="match status" value="1"/>
</dbReference>
<evidence type="ECO:0000259" key="1">
    <source>
        <dbReference type="Pfam" id="PF01926"/>
    </source>
</evidence>
<gene>
    <name evidence="2" type="ORF">FA13DRAFT_1820088</name>
</gene>
<evidence type="ECO:0000313" key="2">
    <source>
        <dbReference type="EMBL" id="TEB20536.1"/>
    </source>
</evidence>
<dbReference type="Proteomes" id="UP000298030">
    <property type="component" value="Unassembled WGS sequence"/>
</dbReference>
<sequence>MADPVTVLCVGLSNTGKSTFINRILEENTAINSTPVSVREGGQMTAVTVDVHEVRLELREPPPSLRGRVLTLVDTPGFNHTDLSDLEVWQKIENFSSKHRHGMNAILYFHAMTDDWISPQMQLGINLLAKFWGPDAMRVVTIVTTKWDLVPKTNAQKRLETLQAGLWKPLLDGGCKIEHLSADEGSSTLLHSILEGVHERPVKLRTQQGLEEEGGHATKTRQTWQRKLRGRSDEHSAALSALRACFWPEAND</sequence>
<evidence type="ECO:0000313" key="3">
    <source>
        <dbReference type="Proteomes" id="UP000298030"/>
    </source>
</evidence>
<keyword evidence="2" id="KW-0378">Hydrolase</keyword>
<dbReference type="AlphaFoldDB" id="A0A4Y7SFI7"/>
<proteinExistence type="predicted"/>
<comment type="caution">
    <text evidence="2">The sequence shown here is derived from an EMBL/GenBank/DDBJ whole genome shotgun (WGS) entry which is preliminary data.</text>
</comment>
<keyword evidence="3" id="KW-1185">Reference proteome</keyword>
<dbReference type="GO" id="GO:0005525">
    <property type="term" value="F:GTP binding"/>
    <property type="evidence" value="ECO:0007669"/>
    <property type="project" value="InterPro"/>
</dbReference>
<dbReference type="InterPro" id="IPR006073">
    <property type="entry name" value="GTP-bd"/>
</dbReference>
<feature type="domain" description="G" evidence="1">
    <location>
        <begin position="7"/>
        <end position="109"/>
    </location>
</feature>
<reference evidence="2 3" key="1">
    <citation type="journal article" date="2019" name="Nat. Ecol. Evol.">
        <title>Megaphylogeny resolves global patterns of mushroom evolution.</title>
        <authorList>
            <person name="Varga T."/>
            <person name="Krizsan K."/>
            <person name="Foldi C."/>
            <person name="Dima B."/>
            <person name="Sanchez-Garcia M."/>
            <person name="Sanchez-Ramirez S."/>
            <person name="Szollosi G.J."/>
            <person name="Szarkandi J.G."/>
            <person name="Papp V."/>
            <person name="Albert L."/>
            <person name="Andreopoulos W."/>
            <person name="Angelini C."/>
            <person name="Antonin V."/>
            <person name="Barry K.W."/>
            <person name="Bougher N.L."/>
            <person name="Buchanan P."/>
            <person name="Buyck B."/>
            <person name="Bense V."/>
            <person name="Catcheside P."/>
            <person name="Chovatia M."/>
            <person name="Cooper J."/>
            <person name="Damon W."/>
            <person name="Desjardin D."/>
            <person name="Finy P."/>
            <person name="Geml J."/>
            <person name="Haridas S."/>
            <person name="Hughes K."/>
            <person name="Justo A."/>
            <person name="Karasinski D."/>
            <person name="Kautmanova I."/>
            <person name="Kiss B."/>
            <person name="Kocsube S."/>
            <person name="Kotiranta H."/>
            <person name="LaButti K.M."/>
            <person name="Lechner B.E."/>
            <person name="Liimatainen K."/>
            <person name="Lipzen A."/>
            <person name="Lukacs Z."/>
            <person name="Mihaltcheva S."/>
            <person name="Morgado L.N."/>
            <person name="Niskanen T."/>
            <person name="Noordeloos M.E."/>
            <person name="Ohm R.A."/>
            <person name="Ortiz-Santana B."/>
            <person name="Ovrebo C."/>
            <person name="Racz N."/>
            <person name="Riley R."/>
            <person name="Savchenko A."/>
            <person name="Shiryaev A."/>
            <person name="Soop K."/>
            <person name="Spirin V."/>
            <person name="Szebenyi C."/>
            <person name="Tomsovsky M."/>
            <person name="Tulloss R.E."/>
            <person name="Uehling J."/>
            <person name="Grigoriev I.V."/>
            <person name="Vagvolgyi C."/>
            <person name="Papp T."/>
            <person name="Martin F.M."/>
            <person name="Miettinen O."/>
            <person name="Hibbett D.S."/>
            <person name="Nagy L.G."/>
        </authorList>
    </citation>
    <scope>NUCLEOTIDE SEQUENCE [LARGE SCALE GENOMIC DNA]</scope>
    <source>
        <strain evidence="2 3">FP101781</strain>
    </source>
</reference>
<dbReference type="Gene3D" id="3.40.50.300">
    <property type="entry name" value="P-loop containing nucleotide triphosphate hydrolases"/>
    <property type="match status" value="1"/>
</dbReference>
<name>A0A4Y7SFI7_COPMI</name>
<dbReference type="STRING" id="71717.A0A4Y7SFI7"/>
<protein>
    <submittedName>
        <fullName evidence="2">P-loop containing nucleoside triphosphate hydrolase protein</fullName>
    </submittedName>
</protein>
<organism evidence="2 3">
    <name type="scientific">Coprinellus micaceus</name>
    <name type="common">Glistening ink-cap mushroom</name>
    <name type="synonym">Coprinus micaceus</name>
    <dbReference type="NCBI Taxonomy" id="71717"/>
    <lineage>
        <taxon>Eukaryota</taxon>
        <taxon>Fungi</taxon>
        <taxon>Dikarya</taxon>
        <taxon>Basidiomycota</taxon>
        <taxon>Agaricomycotina</taxon>
        <taxon>Agaricomycetes</taxon>
        <taxon>Agaricomycetidae</taxon>
        <taxon>Agaricales</taxon>
        <taxon>Agaricineae</taxon>
        <taxon>Psathyrellaceae</taxon>
        <taxon>Coprinellus</taxon>
    </lineage>
</organism>
<dbReference type="Pfam" id="PF01926">
    <property type="entry name" value="MMR_HSR1"/>
    <property type="match status" value="1"/>
</dbReference>
<dbReference type="GO" id="GO:0016787">
    <property type="term" value="F:hydrolase activity"/>
    <property type="evidence" value="ECO:0007669"/>
    <property type="project" value="UniProtKB-KW"/>
</dbReference>
<accession>A0A4Y7SFI7</accession>
<dbReference type="InterPro" id="IPR027417">
    <property type="entry name" value="P-loop_NTPase"/>
</dbReference>
<dbReference type="EMBL" id="QPFP01000137">
    <property type="protein sequence ID" value="TEB20536.1"/>
    <property type="molecule type" value="Genomic_DNA"/>
</dbReference>